<evidence type="ECO:0000313" key="2">
    <source>
        <dbReference type="EMBL" id="GFS83524.1"/>
    </source>
</evidence>
<name>A0A8X6T997_NEPPI</name>
<keyword evidence="1" id="KW-0812">Transmembrane</keyword>
<evidence type="ECO:0000313" key="3">
    <source>
        <dbReference type="Proteomes" id="UP000887013"/>
    </source>
</evidence>
<organism evidence="2 3">
    <name type="scientific">Nephila pilipes</name>
    <name type="common">Giant wood spider</name>
    <name type="synonym">Nephila maculata</name>
    <dbReference type="NCBI Taxonomy" id="299642"/>
    <lineage>
        <taxon>Eukaryota</taxon>
        <taxon>Metazoa</taxon>
        <taxon>Ecdysozoa</taxon>
        <taxon>Arthropoda</taxon>
        <taxon>Chelicerata</taxon>
        <taxon>Arachnida</taxon>
        <taxon>Araneae</taxon>
        <taxon>Araneomorphae</taxon>
        <taxon>Entelegynae</taxon>
        <taxon>Araneoidea</taxon>
        <taxon>Nephilidae</taxon>
        <taxon>Nephila</taxon>
    </lineage>
</organism>
<proteinExistence type="predicted"/>
<feature type="transmembrane region" description="Helical" evidence="1">
    <location>
        <begin position="52"/>
        <end position="72"/>
    </location>
</feature>
<protein>
    <submittedName>
        <fullName evidence="2">Uncharacterized protein</fullName>
    </submittedName>
</protein>
<reference evidence="2" key="1">
    <citation type="submission" date="2020-08" db="EMBL/GenBank/DDBJ databases">
        <title>Multicomponent nature underlies the extraordinary mechanical properties of spider dragline silk.</title>
        <authorList>
            <person name="Kono N."/>
            <person name="Nakamura H."/>
            <person name="Mori M."/>
            <person name="Yoshida Y."/>
            <person name="Ohtoshi R."/>
            <person name="Malay A.D."/>
            <person name="Moran D.A.P."/>
            <person name="Tomita M."/>
            <person name="Numata K."/>
            <person name="Arakawa K."/>
        </authorList>
    </citation>
    <scope>NUCLEOTIDE SEQUENCE</scope>
</reference>
<keyword evidence="1" id="KW-0472">Membrane</keyword>
<comment type="caution">
    <text evidence="2">The sequence shown here is derived from an EMBL/GenBank/DDBJ whole genome shotgun (WGS) entry which is preliminary data.</text>
</comment>
<dbReference type="EMBL" id="BMAW01003428">
    <property type="protein sequence ID" value="GFS83524.1"/>
    <property type="molecule type" value="Genomic_DNA"/>
</dbReference>
<sequence>MCFGFVKLTYVNALHIYEGLSTVPIAFVFNLLSNIDAFSSVTDSLNRKVSQAIILFFRPLSIMTDFVFYLFLKRQSRSIFGQQGHFDLDLELSRNINSCIPPPPPSLPSQFQENLSVLLTNSKFSLAFDICHVVWNPFY</sequence>
<dbReference type="AlphaFoldDB" id="A0A8X6T997"/>
<accession>A0A8X6T997</accession>
<dbReference type="Proteomes" id="UP000887013">
    <property type="component" value="Unassembled WGS sequence"/>
</dbReference>
<feature type="transmembrane region" description="Helical" evidence="1">
    <location>
        <begin position="12"/>
        <end position="32"/>
    </location>
</feature>
<evidence type="ECO:0000256" key="1">
    <source>
        <dbReference type="SAM" id="Phobius"/>
    </source>
</evidence>
<keyword evidence="3" id="KW-1185">Reference proteome</keyword>
<keyword evidence="1" id="KW-1133">Transmembrane helix</keyword>
<gene>
    <name evidence="2" type="ORF">NPIL_220191</name>
</gene>